<proteinExistence type="predicted"/>
<dbReference type="RefSeq" id="WP_069643635.1">
    <property type="nucleotide sequence ID" value="NZ_MIJE01000031.1"/>
</dbReference>
<dbReference type="EMBL" id="MIJE01000031">
    <property type="protein sequence ID" value="OEF96626.1"/>
    <property type="molecule type" value="Genomic_DNA"/>
</dbReference>
<protein>
    <submittedName>
        <fullName evidence="1">Uncharacterized protein</fullName>
    </submittedName>
</protein>
<dbReference type="Proteomes" id="UP000094296">
    <property type="component" value="Unassembled WGS sequence"/>
</dbReference>
<sequence>MRWSFPAGQPPDFQAQSLSRLEQASVDCARAANIPFAYLLENIAYGQSDAIEAHEGLMIVMGIVSTFLTIE</sequence>
<dbReference type="InterPro" id="IPR035940">
    <property type="entry name" value="CAP_sf"/>
</dbReference>
<gene>
    <name evidence="1" type="ORF">BHF68_08265</name>
</gene>
<accession>A0A1E5G142</accession>
<name>A0A1E5G142_9FIRM</name>
<evidence type="ECO:0000313" key="2">
    <source>
        <dbReference type="Proteomes" id="UP000094296"/>
    </source>
</evidence>
<evidence type="ECO:0000313" key="1">
    <source>
        <dbReference type="EMBL" id="OEF96626.1"/>
    </source>
</evidence>
<reference evidence="1 2" key="1">
    <citation type="submission" date="2016-09" db="EMBL/GenBank/DDBJ databases">
        <title>Draft genome sequence for the type strain of Desulfuribacillus alkaliarsenatis AHT28, an obligately anaerobic, sulfidogenic bacterium isolated from Russian soda lake sediments.</title>
        <authorList>
            <person name="Abin C.A."/>
            <person name="Hollibaugh J.T."/>
        </authorList>
    </citation>
    <scope>NUCLEOTIDE SEQUENCE [LARGE SCALE GENOMIC DNA]</scope>
    <source>
        <strain evidence="1 2">AHT28</strain>
    </source>
</reference>
<dbReference type="Gene3D" id="3.40.33.10">
    <property type="entry name" value="CAP"/>
    <property type="match status" value="1"/>
</dbReference>
<keyword evidence="2" id="KW-1185">Reference proteome</keyword>
<comment type="caution">
    <text evidence="1">The sequence shown here is derived from an EMBL/GenBank/DDBJ whole genome shotgun (WGS) entry which is preliminary data.</text>
</comment>
<dbReference type="AlphaFoldDB" id="A0A1E5G142"/>
<organism evidence="1 2">
    <name type="scientific">Desulfuribacillus alkaliarsenatis</name>
    <dbReference type="NCBI Taxonomy" id="766136"/>
    <lineage>
        <taxon>Bacteria</taxon>
        <taxon>Bacillati</taxon>
        <taxon>Bacillota</taxon>
        <taxon>Desulfuribacillia</taxon>
        <taxon>Desulfuribacillales</taxon>
        <taxon>Desulfuribacillaceae</taxon>
        <taxon>Desulfuribacillus</taxon>
    </lineage>
</organism>